<name>A0A6P2TSB8_BURL3</name>
<reference evidence="1 2" key="1">
    <citation type="submission" date="2019-09" db="EMBL/GenBank/DDBJ databases">
        <authorList>
            <person name="Depoorter E."/>
        </authorList>
    </citation>
    <scope>NUCLEOTIDE SEQUENCE [LARGE SCALE GENOMIC DNA]</scope>
    <source>
        <strain evidence="1">R-18109</strain>
    </source>
</reference>
<evidence type="ECO:0000313" key="1">
    <source>
        <dbReference type="EMBL" id="VWC60057.1"/>
    </source>
</evidence>
<proteinExistence type="predicted"/>
<protein>
    <submittedName>
        <fullName evidence="1">Uncharacterized protein</fullName>
    </submittedName>
</protein>
<dbReference type="EMBL" id="CABVQH010000004">
    <property type="protein sequence ID" value="VWC60057.1"/>
    <property type="molecule type" value="Genomic_DNA"/>
</dbReference>
<organism evidence="1 2">
    <name type="scientific">Burkholderia lata (strain ATCC 17760 / DSM 23089 / LMG 22485 / NCIMB 9086 / R18194 / 383)</name>
    <dbReference type="NCBI Taxonomy" id="482957"/>
    <lineage>
        <taxon>Bacteria</taxon>
        <taxon>Pseudomonadati</taxon>
        <taxon>Pseudomonadota</taxon>
        <taxon>Betaproteobacteria</taxon>
        <taxon>Burkholderiales</taxon>
        <taxon>Burkholderiaceae</taxon>
        <taxon>Burkholderia</taxon>
        <taxon>Burkholderia cepacia complex</taxon>
    </lineage>
</organism>
<evidence type="ECO:0000313" key="2">
    <source>
        <dbReference type="Proteomes" id="UP000494260"/>
    </source>
</evidence>
<sequence>MSERDDDLVLSNPRCVATTTIDRSNVTSAMRSAQVALLAHAIANTWNAVSSTAYDTDESQARMRVFRDAPAGFPSPHGATQKLRRCDVPNHFFFA</sequence>
<accession>A0A6P2TSB8</accession>
<dbReference type="AlphaFoldDB" id="A0A6P2TSB8"/>
<dbReference type="RefSeq" id="WP_174949831.1">
    <property type="nucleotide sequence ID" value="NZ_CABVQH010000004.1"/>
</dbReference>
<dbReference type="Proteomes" id="UP000494260">
    <property type="component" value="Unassembled WGS sequence"/>
</dbReference>
<gene>
    <name evidence="1" type="ORF">BLA18109_01425</name>
</gene>